<feature type="compositionally biased region" description="Low complexity" evidence="2">
    <location>
        <begin position="603"/>
        <end position="616"/>
    </location>
</feature>
<keyword evidence="4" id="KW-1185">Reference proteome</keyword>
<reference evidence="4" key="1">
    <citation type="submission" date="2017-03" db="EMBL/GenBank/DDBJ databases">
        <title>Phytopthora megakarya and P. palmivora, two closely related causual agents of cacao black pod achieved similar genome size and gene model numbers by different mechanisms.</title>
        <authorList>
            <person name="Ali S."/>
            <person name="Shao J."/>
            <person name="Larry D.J."/>
            <person name="Kronmiller B."/>
            <person name="Shen D."/>
            <person name="Strem M.D."/>
            <person name="Melnick R.L."/>
            <person name="Guiltinan M.J."/>
            <person name="Tyler B.M."/>
            <person name="Meinhardt L.W."/>
            <person name="Bailey B.A."/>
        </authorList>
    </citation>
    <scope>NUCLEOTIDE SEQUENCE [LARGE SCALE GENOMIC DNA]</scope>
    <source>
        <strain evidence="4">zdho120</strain>
    </source>
</reference>
<feature type="compositionally biased region" description="Low complexity" evidence="2">
    <location>
        <begin position="635"/>
        <end position="664"/>
    </location>
</feature>
<feature type="compositionally biased region" description="Low complexity" evidence="2">
    <location>
        <begin position="532"/>
        <end position="551"/>
    </location>
</feature>
<evidence type="ECO:0000256" key="1">
    <source>
        <dbReference type="SAM" id="Coils"/>
    </source>
</evidence>
<feature type="compositionally biased region" description="Basic residues" evidence="2">
    <location>
        <begin position="730"/>
        <end position="746"/>
    </location>
</feature>
<evidence type="ECO:0000313" key="3">
    <source>
        <dbReference type="EMBL" id="OWZ00405.1"/>
    </source>
</evidence>
<dbReference type="EMBL" id="NBNE01007628">
    <property type="protein sequence ID" value="OWZ00405.1"/>
    <property type="molecule type" value="Genomic_DNA"/>
</dbReference>
<proteinExistence type="predicted"/>
<comment type="caution">
    <text evidence="3">The sequence shown here is derived from an EMBL/GenBank/DDBJ whole genome shotgun (WGS) entry which is preliminary data.</text>
</comment>
<organism evidence="3 4">
    <name type="scientific">Phytophthora megakarya</name>
    <dbReference type="NCBI Taxonomy" id="4795"/>
    <lineage>
        <taxon>Eukaryota</taxon>
        <taxon>Sar</taxon>
        <taxon>Stramenopiles</taxon>
        <taxon>Oomycota</taxon>
        <taxon>Peronosporomycetes</taxon>
        <taxon>Peronosporales</taxon>
        <taxon>Peronosporaceae</taxon>
        <taxon>Phytophthora</taxon>
    </lineage>
</organism>
<feature type="compositionally biased region" description="Polar residues" evidence="2">
    <location>
        <begin position="1"/>
        <end position="10"/>
    </location>
</feature>
<feature type="compositionally biased region" description="Polar residues" evidence="2">
    <location>
        <begin position="505"/>
        <end position="516"/>
    </location>
</feature>
<feature type="compositionally biased region" description="Low complexity" evidence="2">
    <location>
        <begin position="25"/>
        <end position="36"/>
    </location>
</feature>
<feature type="compositionally biased region" description="Low complexity" evidence="2">
    <location>
        <begin position="425"/>
        <end position="445"/>
    </location>
</feature>
<dbReference type="Proteomes" id="UP000198211">
    <property type="component" value="Unassembled WGS sequence"/>
</dbReference>
<feature type="compositionally biased region" description="Basic residues" evidence="2">
    <location>
        <begin position="563"/>
        <end position="579"/>
    </location>
</feature>
<protein>
    <submittedName>
        <fullName evidence="3">Uncharacterized protein</fullName>
    </submittedName>
</protein>
<sequence length="746" mass="80780">MTANDPNSLGDSDSDSDESSVPAPTTETRSNSTATTLCAADPPVAGPLVSTSLSEERLWEPLNSSSEYTLEIVCQVMDGRLVEMLRFYATLHWGPNVRGRTNFKRRLDAAQSFEDVVMCSEPVPTGALTEVGRELAQAQAPLKSAEASRTVMENKLFSEQCARANAETWAQQFSADRDAAHKEIKLVKSREASLNVQISAMNAMIKSHQEMYDRLENRMQLALRSNEILTKEVNHDRSDIQEVKLLSHTDSKEITLTSKPRERNRDLVRQVKRLEKANSALSSRLRLEDMDPEALVAVVKGFLFDKIDWETLAPDSQTRCALKAVYKIGLEDGRDHDTLADDIARAKVRFEEIRAEKPRKAEEAAATVCRSWSLFVDRPLRLLKIQVFPHPQARLRALHSRQCHLLRRRRLSITRTGPPVVVMDAGSSTIAAPPPAAHAGPSQSSTVPPVHSPPASTPSAPQVSGGKKGKSKAKRRRTGSDDEGVDFGGGDSGEDAPEEGRECSAVSSSATTSQPQPEKQKASPSASPPTPAEKAQPSSKSSSSKPSVPAPAHHKAGSTPKKTLSRCRGPRFTPKRKVAFRSEFRSSFRLAGGSRFDIKSLTSESSPGQSVKSSSSKSKKSRSKKTNTKANPGCSSSDESVVSVSSESESESSSDQGSSASEGSEAQEDEESELSKLRPKSQCLEDSLDDILDTPAPANPPVKSSQTVEASVKPKSKVTPVAKADSKSSPKGKKKALPQSAGKKKK</sequence>
<feature type="region of interest" description="Disordered" evidence="2">
    <location>
        <begin position="417"/>
        <end position="746"/>
    </location>
</feature>
<name>A0A225V510_9STRA</name>
<evidence type="ECO:0000256" key="2">
    <source>
        <dbReference type="SAM" id="MobiDB-lite"/>
    </source>
</evidence>
<dbReference type="AlphaFoldDB" id="A0A225V510"/>
<gene>
    <name evidence="3" type="ORF">PHMEG_00028405</name>
</gene>
<feature type="compositionally biased region" description="Basic residues" evidence="2">
    <location>
        <begin position="467"/>
        <end position="477"/>
    </location>
</feature>
<accession>A0A225V510</accession>
<keyword evidence="1" id="KW-0175">Coiled coil</keyword>
<evidence type="ECO:0000313" key="4">
    <source>
        <dbReference type="Proteomes" id="UP000198211"/>
    </source>
</evidence>
<feature type="compositionally biased region" description="Basic residues" evidence="2">
    <location>
        <begin position="617"/>
        <end position="627"/>
    </location>
</feature>
<feature type="coiled-coil region" evidence="1">
    <location>
        <begin position="198"/>
        <end position="232"/>
    </location>
</feature>
<feature type="region of interest" description="Disordered" evidence="2">
    <location>
        <begin position="1"/>
        <end position="44"/>
    </location>
</feature>